<evidence type="ECO:0000313" key="9">
    <source>
        <dbReference type="EMBL" id="KAF4095561.1"/>
    </source>
</evidence>
<dbReference type="GO" id="GO:0007166">
    <property type="term" value="P:cell surface receptor signaling pathway"/>
    <property type="evidence" value="ECO:0007669"/>
    <property type="project" value="TreeGrafter"/>
</dbReference>
<dbReference type="SMART" id="SM00408">
    <property type="entry name" value="IGc2"/>
    <property type="match status" value="6"/>
</dbReference>
<feature type="signal peptide" evidence="6">
    <location>
        <begin position="1"/>
        <end position="21"/>
    </location>
</feature>
<keyword evidence="3" id="KW-0862">Zinc</keyword>
<dbReference type="InterPro" id="IPR003599">
    <property type="entry name" value="Ig_sub"/>
</dbReference>
<dbReference type="PANTHER" id="PTHR11481:SF64">
    <property type="entry name" value="FC RECEPTOR-LIKE PROTEIN 4"/>
    <property type="match status" value="1"/>
</dbReference>
<dbReference type="InterPro" id="IPR036179">
    <property type="entry name" value="Ig-like_dom_sf"/>
</dbReference>
<dbReference type="PANTHER" id="PTHR11481">
    <property type="entry name" value="IMMUNOGLOBULIN FC RECEPTOR"/>
    <property type="match status" value="1"/>
</dbReference>
<evidence type="ECO:0000256" key="1">
    <source>
        <dbReference type="ARBA" id="ARBA00022729"/>
    </source>
</evidence>
<dbReference type="PROSITE" id="PS50157">
    <property type="entry name" value="ZINC_FINGER_C2H2_2"/>
    <property type="match status" value="2"/>
</dbReference>
<keyword evidence="3" id="KW-0863">Zinc-finger</keyword>
<evidence type="ECO:0000256" key="3">
    <source>
        <dbReference type="PROSITE-ProRule" id="PRU00042"/>
    </source>
</evidence>
<keyword evidence="3" id="KW-0479">Metal-binding</keyword>
<dbReference type="InterPro" id="IPR013783">
    <property type="entry name" value="Ig-like_fold"/>
</dbReference>
<comment type="caution">
    <text evidence="9">The sequence shown here is derived from an EMBL/GenBank/DDBJ whole genome shotgun (WGS) entry which is preliminary data.</text>
</comment>
<dbReference type="EMBL" id="JAAMOB010000024">
    <property type="protein sequence ID" value="KAF4095561.1"/>
    <property type="molecule type" value="Genomic_DNA"/>
</dbReference>
<evidence type="ECO:0000256" key="6">
    <source>
        <dbReference type="SAM" id="SignalP"/>
    </source>
</evidence>
<dbReference type="SUPFAM" id="SSF48726">
    <property type="entry name" value="Immunoglobulin"/>
    <property type="match status" value="6"/>
</dbReference>
<feature type="chain" id="PRO_5029551923" evidence="6">
    <location>
        <begin position="22"/>
        <end position="1313"/>
    </location>
</feature>
<feature type="domain" description="Ig-like" evidence="8">
    <location>
        <begin position="806"/>
        <end position="868"/>
    </location>
</feature>
<dbReference type="SMART" id="SM00409">
    <property type="entry name" value="IG"/>
    <property type="match status" value="6"/>
</dbReference>
<dbReference type="PROSITE" id="PS50835">
    <property type="entry name" value="IG_LIKE"/>
    <property type="match status" value="6"/>
</dbReference>
<evidence type="ECO:0000259" key="7">
    <source>
        <dbReference type="PROSITE" id="PS50157"/>
    </source>
</evidence>
<evidence type="ECO:0000256" key="2">
    <source>
        <dbReference type="ARBA" id="ARBA00023157"/>
    </source>
</evidence>
<dbReference type="GO" id="GO:0004888">
    <property type="term" value="F:transmembrane signaling receptor activity"/>
    <property type="evidence" value="ECO:0007669"/>
    <property type="project" value="TreeGrafter"/>
</dbReference>
<dbReference type="GO" id="GO:0008270">
    <property type="term" value="F:zinc ion binding"/>
    <property type="evidence" value="ECO:0007669"/>
    <property type="project" value="UniProtKB-KW"/>
</dbReference>
<feature type="domain" description="C2H2-type" evidence="7">
    <location>
        <begin position="732"/>
        <end position="760"/>
    </location>
</feature>
<dbReference type="InterPro" id="IPR003598">
    <property type="entry name" value="Ig_sub2"/>
</dbReference>
<feature type="transmembrane region" description="Helical" evidence="5">
    <location>
        <begin position="1148"/>
        <end position="1171"/>
    </location>
</feature>
<evidence type="ECO:0000256" key="4">
    <source>
        <dbReference type="SAM" id="MobiDB-lite"/>
    </source>
</evidence>
<accession>A0A7J6BLM7</accession>
<feature type="domain" description="Ig-like" evidence="8">
    <location>
        <begin position="963"/>
        <end position="1039"/>
    </location>
</feature>
<feature type="compositionally biased region" description="Gly residues" evidence="4">
    <location>
        <begin position="1240"/>
        <end position="1250"/>
    </location>
</feature>
<dbReference type="Pfam" id="PF13895">
    <property type="entry name" value="Ig_2"/>
    <property type="match status" value="6"/>
</dbReference>
<feature type="region of interest" description="Disordered" evidence="4">
    <location>
        <begin position="1211"/>
        <end position="1313"/>
    </location>
</feature>
<keyword evidence="1 6" id="KW-0732">Signal</keyword>
<keyword evidence="5" id="KW-1133">Transmembrane helix</keyword>
<feature type="compositionally biased region" description="Basic and acidic residues" evidence="4">
    <location>
        <begin position="1302"/>
        <end position="1313"/>
    </location>
</feature>
<proteinExistence type="predicted"/>
<dbReference type="InterPro" id="IPR007110">
    <property type="entry name" value="Ig-like_dom"/>
</dbReference>
<evidence type="ECO:0000256" key="5">
    <source>
        <dbReference type="SAM" id="Phobius"/>
    </source>
</evidence>
<dbReference type="Proteomes" id="UP000579812">
    <property type="component" value="Unassembled WGS sequence"/>
</dbReference>
<keyword evidence="10" id="KW-1185">Reference proteome</keyword>
<dbReference type="InterPro" id="IPR013087">
    <property type="entry name" value="Znf_C2H2_type"/>
</dbReference>
<feature type="domain" description="Ig-like" evidence="8">
    <location>
        <begin position="38"/>
        <end position="100"/>
    </location>
</feature>
<evidence type="ECO:0000313" key="10">
    <source>
        <dbReference type="Proteomes" id="UP000579812"/>
    </source>
</evidence>
<dbReference type="Gene3D" id="2.60.40.10">
    <property type="entry name" value="Immunoglobulins"/>
    <property type="match status" value="6"/>
</dbReference>
<keyword evidence="5" id="KW-0812">Transmembrane</keyword>
<protein>
    <submittedName>
        <fullName evidence="9">Uncharacterized protein</fullName>
    </submittedName>
</protein>
<feature type="domain" description="Ig-like" evidence="8">
    <location>
        <begin position="578"/>
        <end position="654"/>
    </location>
</feature>
<feature type="domain" description="C2H2-type" evidence="7">
    <location>
        <begin position="349"/>
        <end position="377"/>
    </location>
</feature>
<keyword evidence="5" id="KW-0472">Membrane</keyword>
<dbReference type="GO" id="GO:0009897">
    <property type="term" value="C:external side of plasma membrane"/>
    <property type="evidence" value="ECO:0007669"/>
    <property type="project" value="TreeGrafter"/>
</dbReference>
<organism evidence="9 10">
    <name type="scientific">Onychostoma macrolepis</name>
    <dbReference type="NCBI Taxonomy" id="369639"/>
    <lineage>
        <taxon>Eukaryota</taxon>
        <taxon>Metazoa</taxon>
        <taxon>Chordata</taxon>
        <taxon>Craniata</taxon>
        <taxon>Vertebrata</taxon>
        <taxon>Euteleostomi</taxon>
        <taxon>Actinopterygii</taxon>
        <taxon>Neopterygii</taxon>
        <taxon>Teleostei</taxon>
        <taxon>Ostariophysi</taxon>
        <taxon>Cypriniformes</taxon>
        <taxon>Cyprinidae</taxon>
        <taxon>Acrossocheilinae</taxon>
        <taxon>Onychostoma</taxon>
    </lineage>
</organism>
<dbReference type="GO" id="GO:0006955">
    <property type="term" value="P:immune response"/>
    <property type="evidence" value="ECO:0007669"/>
    <property type="project" value="TreeGrafter"/>
</dbReference>
<feature type="compositionally biased region" description="Basic and acidic residues" evidence="4">
    <location>
        <begin position="1215"/>
        <end position="1234"/>
    </location>
</feature>
<feature type="domain" description="Ig-like" evidence="8">
    <location>
        <begin position="195"/>
        <end position="271"/>
    </location>
</feature>
<dbReference type="InterPro" id="IPR050488">
    <property type="entry name" value="Ig_Fc_receptor"/>
</dbReference>
<evidence type="ECO:0000259" key="8">
    <source>
        <dbReference type="PROSITE" id="PS50835"/>
    </source>
</evidence>
<sequence length="1313" mass="145348">MDMRSLQLLSVLLALVREGEGQKLTVSLRPKFPQVFVGDDVTLICNREGGSKPTKWFFNKVGLPQTHQDYSMLITAVTPENSGVYECEQGGTRSESFTLTVLELEPYAQLSPSAGGAVMTKGDGKNLVLQADDDLKDWACFVLREVSTFSLGVDVDEKMNRAVIFAELKEAERATFWCKKKKSDLRSNAVTLKKTELMVMLVPPAVPALQGEPVALRCVVWGGAKLEKVVFYKDKSEIPSSSEGTYTITNATQSDNGKYSCHATYRFIHISAEAAQKEGDSDAQELKVIGGPPAAVISASTNSLQCSCPHCPDDCTSYHWYHTLFNDPYARKKLSENDQSITVKEKGQYRCRRECGKGFSRFSNVYSYEDGHISLSDGQHGSDRLMDMRSLLILSVLLALIRGNKGQKLTVSLQPKFPQVFVGDDVTLICNREGGSKPTKWFFNKETQTHQDYLMLLTTVTPENSGVYECEQGGTRSEPFTLTVLELEPYAQLSPSAGGAVMTKGDGRNLVLQADDDLKDWACFVLREVSTFRLGVKVDEKMNRAFIFAELKEAERATFWCKKNKSDLRSNAVTLKKTELMVMLVPPAVPALQGEPVALRCVVWGGAKLEKAVFYKNSIEIKSSSEGTYTITNATQSDNGKYSCHATYRFIHISAEAAQKEGDSDAQELKVIGGPPAAVISASTNSLQCSCPHCPDDCTSYHWYHTLFNDSYTRKKLSENDQSITVKEKGQYRCRRECGKGFSRFSNVYSYEDGHISLSDGQHGSDRLMDMRSLLILSVLLALIRGNKGQKLTVSLQPKFPQVFVGDDVTLICNREGGSKPTKWFFNKVGLPQTHQDYSMLITAVTPENSGVYECEQGGTRSEPFTLTVLELEPYAQLSPSAGGAVMTKGDGKNLVLQADDDLKDWACFVLREVSTFSLGVDVDEKMNRAVIFAELKEAERATFWCKKKKSDLRSNAVTLKKTELMVMLVPPAVPALQGEPVALRCVVWGGPKLEKVVFYKDKSEIPSSSEGTYTITNATQSDNGKYSCHATYRFIHISAEAAQKEGDSDAQELKVIGGPPAAVISASTNSLQCSCPHCPDDCTSYHWYHTLFNDPYARKKLSENDQSITVKEKGQYRCRRECGKGFSRFSNVYSYEAQSDPANVMPILVAVILIVLGLLIVLLIVLLVVLKRRRGGSNIKETKRDEDKTTGGDYEQIQLKDKDQAVYHTLGESTSKDKAEGGYEPQKRQEEGMYHTVGPGEGQSDGEGGYEALKSVKAKVYQTLSSDDSKKPAGEAEGGYEQLPQKGKDYEAVTVEENSYEEVKKQTGKEKE</sequence>
<name>A0A7J6BLM7_9TELE</name>
<reference evidence="9 10" key="1">
    <citation type="submission" date="2020-04" db="EMBL/GenBank/DDBJ databases">
        <title>Chromosome-level genome assembly of a cyprinid fish Onychostoma macrolepis by integration of Nanopore Sequencing, Bionano and Hi-C technology.</title>
        <authorList>
            <person name="Wang D."/>
        </authorList>
    </citation>
    <scope>NUCLEOTIDE SEQUENCE [LARGE SCALE GENOMIC DNA]</scope>
    <source>
        <strain evidence="9">SWU-2019</strain>
        <tissue evidence="9">Muscle</tissue>
    </source>
</reference>
<gene>
    <name evidence="9" type="ORF">G5714_023164</name>
</gene>
<keyword evidence="2" id="KW-1015">Disulfide bond</keyword>
<feature type="domain" description="Ig-like" evidence="8">
    <location>
        <begin position="423"/>
        <end position="483"/>
    </location>
</feature>